<dbReference type="Proteomes" id="UP000276215">
    <property type="component" value="Unassembled WGS sequence"/>
</dbReference>
<organism evidence="1 2">
    <name type="scientific">Choiromyces venosus 120613-1</name>
    <dbReference type="NCBI Taxonomy" id="1336337"/>
    <lineage>
        <taxon>Eukaryota</taxon>
        <taxon>Fungi</taxon>
        <taxon>Dikarya</taxon>
        <taxon>Ascomycota</taxon>
        <taxon>Pezizomycotina</taxon>
        <taxon>Pezizomycetes</taxon>
        <taxon>Pezizales</taxon>
        <taxon>Tuberaceae</taxon>
        <taxon>Choiromyces</taxon>
    </lineage>
</organism>
<sequence length="87" mass="9985">MTITTRISPVLVMAMCLDLWLRIRRVFQSVLCIYIYILGRYGSDFVRQKLTGNGEHWAEVMAETFGSRGSKKRNYSVTKILPPGVML</sequence>
<gene>
    <name evidence="1" type="ORF">L873DRAFT_1052988</name>
</gene>
<evidence type="ECO:0000313" key="2">
    <source>
        <dbReference type="Proteomes" id="UP000276215"/>
    </source>
</evidence>
<dbReference type="EMBL" id="ML120398">
    <property type="protein sequence ID" value="RPA98121.1"/>
    <property type="molecule type" value="Genomic_DNA"/>
</dbReference>
<dbReference type="AlphaFoldDB" id="A0A3N4JMW9"/>
<proteinExistence type="predicted"/>
<name>A0A3N4JMW9_9PEZI</name>
<accession>A0A3N4JMW9</accession>
<reference evidence="1 2" key="1">
    <citation type="journal article" date="2018" name="Nat. Ecol. Evol.">
        <title>Pezizomycetes genomes reveal the molecular basis of ectomycorrhizal truffle lifestyle.</title>
        <authorList>
            <person name="Murat C."/>
            <person name="Payen T."/>
            <person name="Noel B."/>
            <person name="Kuo A."/>
            <person name="Morin E."/>
            <person name="Chen J."/>
            <person name="Kohler A."/>
            <person name="Krizsan K."/>
            <person name="Balestrini R."/>
            <person name="Da Silva C."/>
            <person name="Montanini B."/>
            <person name="Hainaut M."/>
            <person name="Levati E."/>
            <person name="Barry K.W."/>
            <person name="Belfiori B."/>
            <person name="Cichocki N."/>
            <person name="Clum A."/>
            <person name="Dockter R.B."/>
            <person name="Fauchery L."/>
            <person name="Guy J."/>
            <person name="Iotti M."/>
            <person name="Le Tacon F."/>
            <person name="Lindquist E.A."/>
            <person name="Lipzen A."/>
            <person name="Malagnac F."/>
            <person name="Mello A."/>
            <person name="Molinier V."/>
            <person name="Miyauchi S."/>
            <person name="Poulain J."/>
            <person name="Riccioni C."/>
            <person name="Rubini A."/>
            <person name="Sitrit Y."/>
            <person name="Splivallo R."/>
            <person name="Traeger S."/>
            <person name="Wang M."/>
            <person name="Zifcakova L."/>
            <person name="Wipf D."/>
            <person name="Zambonelli A."/>
            <person name="Paolocci F."/>
            <person name="Nowrousian M."/>
            <person name="Ottonello S."/>
            <person name="Baldrian P."/>
            <person name="Spatafora J.W."/>
            <person name="Henrissat B."/>
            <person name="Nagy L.G."/>
            <person name="Aury J.M."/>
            <person name="Wincker P."/>
            <person name="Grigoriev I.V."/>
            <person name="Bonfante P."/>
            <person name="Martin F.M."/>
        </authorList>
    </citation>
    <scope>NUCLEOTIDE SEQUENCE [LARGE SCALE GENOMIC DNA]</scope>
    <source>
        <strain evidence="1 2">120613-1</strain>
    </source>
</reference>
<protein>
    <submittedName>
        <fullName evidence="1">Uncharacterized protein</fullName>
    </submittedName>
</protein>
<keyword evidence="2" id="KW-1185">Reference proteome</keyword>
<evidence type="ECO:0000313" key="1">
    <source>
        <dbReference type="EMBL" id="RPA98121.1"/>
    </source>
</evidence>